<comment type="cofactor">
    <cofactor evidence="5">
        <name>Ca(2+)</name>
        <dbReference type="ChEBI" id="CHEBI:29108"/>
    </cofactor>
    <text evidence="5">Binds 1 Ca(2+) ion per dimer.</text>
</comment>
<dbReference type="InterPro" id="IPR002692">
    <property type="entry name" value="S45"/>
</dbReference>
<dbReference type="GO" id="GO:0017000">
    <property type="term" value="P:antibiotic biosynthetic process"/>
    <property type="evidence" value="ECO:0007669"/>
    <property type="project" value="InterPro"/>
</dbReference>
<dbReference type="InterPro" id="IPR023343">
    <property type="entry name" value="Penicillin_amidase_dom1"/>
</dbReference>
<evidence type="ECO:0000256" key="5">
    <source>
        <dbReference type="PIRSR" id="PIRSR001227-2"/>
    </source>
</evidence>
<dbReference type="Gene3D" id="1.10.439.10">
    <property type="entry name" value="Penicillin Amidohydrolase, domain 1"/>
    <property type="match status" value="1"/>
</dbReference>
<keyword evidence="2" id="KW-0378">Hydrolase</keyword>
<evidence type="ECO:0000256" key="4">
    <source>
        <dbReference type="PIRSR" id="PIRSR001227-1"/>
    </source>
</evidence>
<feature type="binding site" evidence="5">
    <location>
        <position position="333"/>
    </location>
    <ligand>
        <name>Ca(2+)</name>
        <dbReference type="ChEBI" id="CHEBI:29108"/>
    </ligand>
</feature>
<name>A0A147KAM8_9BACI</name>
<dbReference type="Gene3D" id="3.60.20.10">
    <property type="entry name" value="Glutamine Phosphoribosylpyrophosphate, subunit 1, domain 1"/>
    <property type="match status" value="1"/>
</dbReference>
<keyword evidence="6" id="KW-0472">Membrane</keyword>
<evidence type="ECO:0000313" key="8">
    <source>
        <dbReference type="Proteomes" id="UP000074108"/>
    </source>
</evidence>
<gene>
    <name evidence="7" type="ORF">Q75_04310</name>
</gene>
<comment type="similarity">
    <text evidence="1">Belongs to the peptidase S45 family.</text>
</comment>
<dbReference type="InterPro" id="IPR014395">
    <property type="entry name" value="Pen/GL7ACA/AHL_acylase"/>
</dbReference>
<evidence type="ECO:0000256" key="2">
    <source>
        <dbReference type="ARBA" id="ARBA00022801"/>
    </source>
</evidence>
<dbReference type="PANTHER" id="PTHR34218">
    <property type="entry name" value="PEPTIDASE S45 PENICILLIN AMIDASE"/>
    <property type="match status" value="1"/>
</dbReference>
<dbReference type="PANTHER" id="PTHR34218:SF4">
    <property type="entry name" value="ACYL-HOMOSERINE LACTONE ACYLASE QUIP"/>
    <property type="match status" value="1"/>
</dbReference>
<protein>
    <submittedName>
        <fullName evidence="7">Beta-lactam antibiotic acylase</fullName>
    </submittedName>
</protein>
<dbReference type="Proteomes" id="UP000074108">
    <property type="component" value="Unassembled WGS sequence"/>
</dbReference>
<organism evidence="7 8">
    <name type="scientific">Bacillus coahuilensis p1.1.43</name>
    <dbReference type="NCBI Taxonomy" id="1150625"/>
    <lineage>
        <taxon>Bacteria</taxon>
        <taxon>Bacillati</taxon>
        <taxon>Bacillota</taxon>
        <taxon>Bacilli</taxon>
        <taxon>Bacillales</taxon>
        <taxon>Bacillaceae</taxon>
        <taxon>Bacillus</taxon>
    </lineage>
</organism>
<dbReference type="PIRSF" id="PIRSF001227">
    <property type="entry name" value="Pen_acylase"/>
    <property type="match status" value="1"/>
</dbReference>
<reference evidence="7 8" key="1">
    <citation type="journal article" date="2016" name="Front. Microbiol.">
        <title>Microevolution Analysis of Bacillus coahuilensis Unveils Differences in Phosphorus Acquisition Strategies and Their Regulation.</title>
        <authorList>
            <person name="Gomez-Lunar Z."/>
            <person name="Hernandez-Gonzalez I."/>
            <person name="Rodriguez-Torres M.D."/>
            <person name="Souza V."/>
            <person name="Olmedo-Alvarez G."/>
        </authorList>
    </citation>
    <scope>NUCLEOTIDE SEQUENCE [LARGE SCALE GENOMIC DNA]</scope>
    <source>
        <strain evidence="8">p1.1.43</strain>
    </source>
</reference>
<keyword evidence="6" id="KW-1133">Transmembrane helix</keyword>
<comment type="caution">
    <text evidence="7">The sequence shown here is derived from an EMBL/GenBank/DDBJ whole genome shotgun (WGS) entry which is preliminary data.</text>
</comment>
<accession>A0A147KAM8</accession>
<feature type="active site" description="Nucleophile" evidence="4">
    <location>
        <position position="261"/>
    </location>
</feature>
<sequence length="796" mass="90099">MVQPVQEKVKSKPNQLQKWLIWGIVGVLVLSASLYIFVSAYTSRSLPKIEGSISLQGLQEEVVVTRDAEGIPHIEAGSLQDLYIAQGYIQAQDRLFQMDLSRRQASGELSEVVGEVAIDRDKYFRTLGLRRAAVASYDMYSDEAKQTLEWFAEGVNLYREQAIEENRLPVEFTLLGYEPNEWTPVDSLVIGKFMAFDLGGHWSNQAFLYWALEHFPEEKALELFPTYPEGAPTILSSYKNIDIDIESSLAKAVVPEEFNGSNNWVLSGERSVSGHPLLANDPHLSLGTPSIWYQMHLKAENVNVSGVIFAGIPGIIVGHNDHISWGVTNTGPDVQDLYIEKRNPDNPEQFLYNDEYEQATIHDEPIKVKDGETIEYKVTETRHGPIISEFAHEAGADEVLSLQWTALEPTLELQAVLEMNVAKNWEEFESALENFNAPMQNFVFASTDGTIAYKANGNLPLRKNGDGLLPVPGWTDEYEWTGYVPYDELPRSVNPESGYIATANNKVVDESYPYHISHYWAQPYRYLRIEEVLEEKETYTLDDMKALQMDKKNLHAEEFLNELLQVLDTEKLTNHGQEAIKELKEWNQFDDKDLSAPLIYHQWVESITSLLFQDEIPEDMLELFRGKSMVVDELLRKGQMGQTSVWFEQNGGYEEVVEKAFNLAISTLEEKYGNTPKEWEWGDAHALYFAHPLSSSSSLLEFVFNRKDPVPLGGSHITVQAARANDEGLVNHGGAWRYANDLADPNSAEHIVGPGQSGHVKSDWYHQNIDDWADGNFYTTRIDQSEGTILTLVPSE</sequence>
<dbReference type="CDD" id="cd03747">
    <property type="entry name" value="Ntn_PGA_like"/>
    <property type="match status" value="1"/>
</dbReference>
<evidence type="ECO:0000256" key="6">
    <source>
        <dbReference type="SAM" id="Phobius"/>
    </source>
</evidence>
<dbReference type="STRING" id="1150625.Q75_04310"/>
<dbReference type="GO" id="GO:0016811">
    <property type="term" value="F:hydrolase activity, acting on carbon-nitrogen (but not peptide) bonds, in linear amides"/>
    <property type="evidence" value="ECO:0007669"/>
    <property type="project" value="InterPro"/>
</dbReference>
<dbReference type="Gene3D" id="1.10.1400.10">
    <property type="match status" value="1"/>
</dbReference>
<keyword evidence="8" id="KW-1185">Reference proteome</keyword>
<proteinExistence type="inferred from homology"/>
<keyword evidence="5" id="KW-0479">Metal-binding</keyword>
<dbReference type="SUPFAM" id="SSF56235">
    <property type="entry name" value="N-terminal nucleophile aminohydrolases (Ntn hydrolases)"/>
    <property type="match status" value="1"/>
</dbReference>
<feature type="transmembrane region" description="Helical" evidence="6">
    <location>
        <begin position="20"/>
        <end position="38"/>
    </location>
</feature>
<evidence type="ECO:0000256" key="3">
    <source>
        <dbReference type="ARBA" id="ARBA00023145"/>
    </source>
</evidence>
<dbReference type="GO" id="GO:0046872">
    <property type="term" value="F:metal ion binding"/>
    <property type="evidence" value="ECO:0007669"/>
    <property type="project" value="UniProtKB-KW"/>
</dbReference>
<feature type="binding site" evidence="5">
    <location>
        <position position="336"/>
    </location>
    <ligand>
        <name>Ca(2+)</name>
        <dbReference type="ChEBI" id="CHEBI:29108"/>
    </ligand>
</feature>
<dbReference type="Gene3D" id="2.30.120.10">
    <property type="match status" value="1"/>
</dbReference>
<keyword evidence="3" id="KW-0865">Zymogen</keyword>
<dbReference type="AlphaFoldDB" id="A0A147KAM8"/>
<dbReference type="InterPro" id="IPR043146">
    <property type="entry name" value="Penicillin_amidase_N_B-knob"/>
</dbReference>
<dbReference type="InterPro" id="IPR043147">
    <property type="entry name" value="Penicillin_amidase_A-knob"/>
</dbReference>
<keyword evidence="6" id="KW-0812">Transmembrane</keyword>
<evidence type="ECO:0000313" key="7">
    <source>
        <dbReference type="EMBL" id="KUP07768.1"/>
    </source>
</evidence>
<dbReference type="EMBL" id="LDYG01000020">
    <property type="protein sequence ID" value="KUP07768.1"/>
    <property type="molecule type" value="Genomic_DNA"/>
</dbReference>
<dbReference type="PATRIC" id="fig|1150625.3.peg.901"/>
<dbReference type="Pfam" id="PF01804">
    <property type="entry name" value="Penicil_amidase"/>
    <property type="match status" value="1"/>
</dbReference>
<dbReference type="InterPro" id="IPR029055">
    <property type="entry name" value="Ntn_hydrolases_N"/>
</dbReference>
<evidence type="ECO:0000256" key="1">
    <source>
        <dbReference type="ARBA" id="ARBA00006586"/>
    </source>
</evidence>
<keyword evidence="5" id="KW-0106">Calcium</keyword>